<name>A0A7T8G264_9VIRU</name>
<keyword evidence="1" id="KW-1133">Transmembrane helix</keyword>
<organism evidence="2">
    <name type="scientific">Soybean thrips virga-like virus 1</name>
    <dbReference type="NCBI Taxonomy" id="2802949"/>
    <lineage>
        <taxon>Viruses</taxon>
        <taxon>Riboviria</taxon>
        <taxon>Orthornavirae</taxon>
        <taxon>Kitrinoviricota</taxon>
        <taxon>Alsuviricetes</taxon>
        <taxon>Martellivirales</taxon>
        <taxon>Virgaviridae</taxon>
    </lineage>
</organism>
<dbReference type="InterPro" id="IPR032441">
    <property type="entry name" value="SP24"/>
</dbReference>
<dbReference type="EMBL" id="MT240784">
    <property type="protein sequence ID" value="QQP18771.1"/>
    <property type="molecule type" value="Genomic_RNA"/>
</dbReference>
<feature type="transmembrane region" description="Helical" evidence="1">
    <location>
        <begin position="20"/>
        <end position="45"/>
    </location>
</feature>
<dbReference type="Pfam" id="PF16504">
    <property type="entry name" value="SP24"/>
    <property type="match status" value="1"/>
</dbReference>
<feature type="transmembrane region" description="Helical" evidence="1">
    <location>
        <begin position="117"/>
        <end position="147"/>
    </location>
</feature>
<feature type="transmembrane region" description="Helical" evidence="1">
    <location>
        <begin position="153"/>
        <end position="172"/>
    </location>
</feature>
<accession>A0A7T8G264</accession>
<protein>
    <submittedName>
        <fullName evidence="2">Uncharacterized protein</fullName>
    </submittedName>
</protein>
<evidence type="ECO:0000313" key="2">
    <source>
        <dbReference type="EMBL" id="QQP18771.1"/>
    </source>
</evidence>
<sequence length="175" mass="19989">MANRQVRRGVRRSLDFFGDLFRSFGNLFTTPLGILFLLFLIFYLYSIFVEGATHPITHVISIIDKQIAKTPKISPFEASLLGIIKKICEFIKAHETRVIPIIFIVIIATLKPRTINIVVCIIFSIILIAFDLELNETLIIITVYWIFLNCSNTSNRLLAVLIIVTTVVYFITKKP</sequence>
<keyword evidence="1" id="KW-0812">Transmembrane</keyword>
<keyword evidence="1" id="KW-0472">Membrane</keyword>
<evidence type="ECO:0000256" key="1">
    <source>
        <dbReference type="SAM" id="Phobius"/>
    </source>
</evidence>
<reference evidence="2" key="1">
    <citation type="journal article" date="2020" name="Viruses">
        <title>Soybean Thrips (Thysanoptera: Thripidae) Harbor Highly Diverse Populations of Arthropod, Fungal and Plant Viruses.</title>
        <authorList>
            <person name="Thekke-Veetil T."/>
            <person name="Lagos-Kutz D."/>
            <person name="McCoppin N.K."/>
            <person name="Hartman G.L."/>
            <person name="Ju H.K."/>
            <person name="Lim H.S."/>
            <person name="Domier L.L."/>
        </authorList>
    </citation>
    <scope>NUCLEOTIDE SEQUENCE</scope>
    <source>
        <strain evidence="2">STN1</strain>
    </source>
</reference>
<proteinExistence type="predicted"/>